<evidence type="ECO:0000313" key="2">
    <source>
        <dbReference type="Proteomes" id="UP000006681"/>
    </source>
</evidence>
<accession>E1QRG4</accession>
<dbReference type="PANTHER" id="PTHR34071">
    <property type="entry name" value="5-NITROIMIDAZOLE ANTIBIOTICS RESISTANCE PROTEIN, NIMA-FAMILY-RELATED PROTEIN-RELATED"/>
    <property type="match status" value="1"/>
</dbReference>
<keyword evidence="2" id="KW-1185">Reference proteome</keyword>
<dbReference type="Pfam" id="PF12900">
    <property type="entry name" value="Pyridox_ox_2"/>
    <property type="match status" value="1"/>
</dbReference>
<dbReference type="SUPFAM" id="SSF50475">
    <property type="entry name" value="FMN-binding split barrel"/>
    <property type="match status" value="1"/>
</dbReference>
<dbReference type="HOGENOM" id="CLU_067890_0_1_2"/>
<dbReference type="RefSeq" id="WP_013336386.1">
    <property type="nucleotide sequence ID" value="NC_014537.1"/>
</dbReference>
<dbReference type="Proteomes" id="UP000006681">
    <property type="component" value="Chromosome"/>
</dbReference>
<dbReference type="KEGG" id="vdi:Vdis_1275"/>
<dbReference type="Gene3D" id="2.30.110.10">
    <property type="entry name" value="Electron Transport, Fmn-binding Protein, Chain A"/>
    <property type="match status" value="1"/>
</dbReference>
<evidence type="ECO:0008006" key="3">
    <source>
        <dbReference type="Google" id="ProtNLM"/>
    </source>
</evidence>
<reference evidence="2" key="2">
    <citation type="journal article" date="2010" name="Stand. Genomic Sci.">
        <title>Complete genome sequence of Vulcanisaeta distributa type strain (IC-017T).</title>
        <authorList>
            <person name="Mavromatis K."/>
            <person name="Sikorski J."/>
            <person name="Pabst E."/>
            <person name="Teshima H."/>
            <person name="Lapidus A."/>
            <person name="Lucas S."/>
            <person name="Nolan M."/>
            <person name="Glavina Del Rio T."/>
            <person name="Cheng J."/>
            <person name="Bruce D."/>
            <person name="Goodwin L."/>
            <person name="Pitluck S."/>
            <person name="Liolios K."/>
            <person name="Ivanova N."/>
            <person name="Mikhailova N."/>
            <person name="Pati A."/>
            <person name="Chen A."/>
            <person name="Palaniappan K."/>
            <person name="Land M."/>
            <person name="Hauser L."/>
            <person name="Chang Y."/>
            <person name="Jeffries C."/>
            <person name="Rohde M."/>
            <person name="Spring S."/>
            <person name="Goker M."/>
            <person name="Wirth R."/>
            <person name="Woyke T."/>
            <person name="Bristow J."/>
            <person name="Eisen J."/>
            <person name="Markowitz V."/>
            <person name="Hugenholtz P."/>
            <person name="Klenk H."/>
            <person name="Kyrpides N."/>
        </authorList>
    </citation>
    <scope>NUCLEOTIDE SEQUENCE [LARGE SCALE GENOMIC DNA]</scope>
    <source>
        <strain evidence="2">DSM 14429 / JCM 11212 / NBRC 100878 / IC-017</strain>
    </source>
</reference>
<sequence>MGSRKVKVVRYSERASYDRDELMKLLSRNFICHVGFIDGGEPYVIPMLYVNDDQYIYMHGSPDSRLIKIVGSGSPIVIAITEVHGIVLASNLCNNSINYESVIIYGKGSFVNDPNEKLRVFQLMVNRLVPGRLNDTELPSVEELNSVAVVKVRIEDFAIKRREGGPTVISDMHWEGVIPVMTVYGMPISTNNKPIPKYLIDLVKSHQPT</sequence>
<protein>
    <recommendedName>
        <fullName evidence="3">Pyridoxamine 5'-phosphate oxidase-related FMN-binding protein</fullName>
    </recommendedName>
</protein>
<organism evidence="1 2">
    <name type="scientific">Vulcanisaeta distributa (strain DSM 14429 / JCM 11212 / NBRC 100878 / IC-017)</name>
    <dbReference type="NCBI Taxonomy" id="572478"/>
    <lineage>
        <taxon>Archaea</taxon>
        <taxon>Thermoproteota</taxon>
        <taxon>Thermoprotei</taxon>
        <taxon>Thermoproteales</taxon>
        <taxon>Thermoproteaceae</taxon>
        <taxon>Vulcanisaeta</taxon>
    </lineage>
</organism>
<name>E1QRG4_VULDI</name>
<reference evidence="1 2" key="1">
    <citation type="journal article" date="2010" name="Stand. Genomic Sci.">
        <title>Complete genome sequence of Vulcanisaeta distributa type strain (IC-017).</title>
        <authorList>
            <person name="Mavromatis K."/>
            <person name="Sikorski J."/>
            <person name="Pabst E."/>
            <person name="Teshima H."/>
            <person name="Lapidus A."/>
            <person name="Lucas S."/>
            <person name="Nolan M."/>
            <person name="Glavina Del Rio T."/>
            <person name="Cheng J.F."/>
            <person name="Bruce D."/>
            <person name="Goodwin L."/>
            <person name="Pitluck S."/>
            <person name="Liolios K."/>
            <person name="Ivanova N."/>
            <person name="Mikhailova N."/>
            <person name="Pati A."/>
            <person name="Chen A."/>
            <person name="Palaniappan K."/>
            <person name="Land M."/>
            <person name="Hauser L."/>
            <person name="Chang Y.J."/>
            <person name="Jeffries C.D."/>
            <person name="Rohde M."/>
            <person name="Spring S."/>
            <person name="Goker M."/>
            <person name="Wirth R."/>
            <person name="Woyke T."/>
            <person name="Bristow J."/>
            <person name="Eisen J.A."/>
            <person name="Markowitz V."/>
            <person name="Hugenholtz P."/>
            <person name="Klenk H.P."/>
            <person name="Kyrpides N.C."/>
        </authorList>
    </citation>
    <scope>NUCLEOTIDE SEQUENCE [LARGE SCALE GENOMIC DNA]</scope>
    <source>
        <strain evidence="2">DSM 14429 / JCM 11212 / NBRC 100878 / IC-017</strain>
    </source>
</reference>
<dbReference type="AlphaFoldDB" id="E1QRG4"/>
<dbReference type="STRING" id="572478.Vdis_1275"/>
<dbReference type="EMBL" id="CP002100">
    <property type="protein sequence ID" value="ADN50661.1"/>
    <property type="molecule type" value="Genomic_DNA"/>
</dbReference>
<gene>
    <name evidence="1" type="ordered locus">Vdis_1275</name>
</gene>
<dbReference type="GeneID" id="9752207"/>
<dbReference type="InterPro" id="IPR024747">
    <property type="entry name" value="Pyridox_Oxase-rel"/>
</dbReference>
<dbReference type="PANTHER" id="PTHR34071:SF2">
    <property type="entry name" value="FLAVIN-NUCLEOTIDE-BINDING PROTEIN"/>
    <property type="match status" value="1"/>
</dbReference>
<proteinExistence type="predicted"/>
<dbReference type="eggNOG" id="arCOG00520">
    <property type="taxonomic scope" value="Archaea"/>
</dbReference>
<evidence type="ECO:0000313" key="1">
    <source>
        <dbReference type="EMBL" id="ADN50661.1"/>
    </source>
</evidence>
<dbReference type="InterPro" id="IPR012349">
    <property type="entry name" value="Split_barrel_FMN-bd"/>
</dbReference>
<dbReference type="OrthoDB" id="24934at2157"/>